<sequence length="60" mass="7131">MEIDSFHPYYSVERKERQFQVLTSGWVPRVRLDLLDGEQTKSFPRYRLSFGRAARRAVLA</sequence>
<evidence type="ECO:0000313" key="1">
    <source>
        <dbReference type="EMBL" id="WMV75568.1"/>
    </source>
</evidence>
<gene>
    <name evidence="1" type="ORF">HSX42_15065</name>
</gene>
<dbReference type="Proteomes" id="UP001297580">
    <property type="component" value="Chromosome"/>
</dbReference>
<reference evidence="1 2" key="1">
    <citation type="submission" date="2023-08" db="EMBL/GenBank/DDBJ databases">
        <title>Complete genome sequence of Geobacillus thermodenitrificans K1041, a genetically tractable strain representative of the genus Geobacillus.</title>
        <authorList>
            <person name="Kani S."/>
            <person name="Suzuki H."/>
        </authorList>
    </citation>
    <scope>NUCLEOTIDE SEQUENCE [LARGE SCALE GENOMIC DNA]</scope>
    <source>
        <strain evidence="1 2">K1041</strain>
    </source>
</reference>
<dbReference type="EMBL" id="CP133461">
    <property type="protein sequence ID" value="WMV75568.1"/>
    <property type="molecule type" value="Genomic_DNA"/>
</dbReference>
<organism evidence="1 2">
    <name type="scientific">Geobacillus thermodenitrificans</name>
    <dbReference type="NCBI Taxonomy" id="33940"/>
    <lineage>
        <taxon>Bacteria</taxon>
        <taxon>Bacillati</taxon>
        <taxon>Bacillota</taxon>
        <taxon>Bacilli</taxon>
        <taxon>Bacillales</taxon>
        <taxon>Anoxybacillaceae</taxon>
        <taxon>Geobacillus</taxon>
    </lineage>
</organism>
<protein>
    <submittedName>
        <fullName evidence="1">Uncharacterized protein</fullName>
    </submittedName>
</protein>
<accession>A0ABY9QBS6</accession>
<dbReference type="RefSeq" id="WP_223812894.1">
    <property type="nucleotide sequence ID" value="NZ_CP133461.1"/>
</dbReference>
<proteinExistence type="predicted"/>
<name>A0ABY9QBS6_GEOTD</name>
<evidence type="ECO:0000313" key="2">
    <source>
        <dbReference type="Proteomes" id="UP001297580"/>
    </source>
</evidence>
<keyword evidence="2" id="KW-1185">Reference proteome</keyword>